<dbReference type="RefSeq" id="WP_017826336.1">
    <property type="nucleotide sequence ID" value="NZ_LFPA01000177.1"/>
</dbReference>
<protein>
    <submittedName>
        <fullName evidence="1">Uncharacterized protein</fullName>
    </submittedName>
</protein>
<evidence type="ECO:0000313" key="2">
    <source>
        <dbReference type="EMBL" id="NFN36735.1"/>
    </source>
</evidence>
<reference evidence="3 4" key="1">
    <citation type="submission" date="2019-04" db="EMBL/GenBank/DDBJ databases">
        <title>Genome sequencing of Clostridium botulinum Groups I-IV and Clostridium butyricum.</title>
        <authorList>
            <person name="Brunt J."/>
            <person name="Van Vliet A.H.M."/>
            <person name="Stringer S.C."/>
            <person name="Carter A.T."/>
            <person name="Peck M.W."/>
        </authorList>
    </citation>
    <scope>NUCLEOTIDE SEQUENCE [LARGE SCALE GENOMIC DNA]</scope>
    <source>
        <strain evidence="1 4">1605</strain>
        <strain evidence="2 3">CB-K-33E</strain>
    </source>
</reference>
<dbReference type="Proteomes" id="UP000473681">
    <property type="component" value="Unassembled WGS sequence"/>
</dbReference>
<dbReference type="InterPro" id="IPR027417">
    <property type="entry name" value="P-loop_NTPase"/>
</dbReference>
<dbReference type="Proteomes" id="UP000476820">
    <property type="component" value="Unassembled WGS sequence"/>
</dbReference>
<proteinExistence type="predicted"/>
<comment type="caution">
    <text evidence="1">The sequence shown here is derived from an EMBL/GenBank/DDBJ whole genome shotgun (WGS) entry which is preliminary data.</text>
</comment>
<name>A0A0M1LDA6_CLOBO</name>
<dbReference type="EMBL" id="SWVK01000030">
    <property type="protein sequence ID" value="NFN36735.1"/>
    <property type="molecule type" value="Genomic_DNA"/>
</dbReference>
<organism evidence="1 4">
    <name type="scientific">Clostridium botulinum</name>
    <dbReference type="NCBI Taxonomy" id="1491"/>
    <lineage>
        <taxon>Bacteria</taxon>
        <taxon>Bacillati</taxon>
        <taxon>Bacillota</taxon>
        <taxon>Clostridia</taxon>
        <taxon>Eubacteriales</taxon>
        <taxon>Clostridiaceae</taxon>
        <taxon>Clostridium</taxon>
    </lineage>
</organism>
<evidence type="ECO:0000313" key="1">
    <source>
        <dbReference type="EMBL" id="NFF89407.1"/>
    </source>
</evidence>
<dbReference type="AlphaFoldDB" id="A0A0M1LDA6"/>
<accession>A0A0M1LDA6</accession>
<gene>
    <name evidence="1" type="ORF">FC774_16265</name>
    <name evidence="2" type="ORF">FDB51_16845</name>
</gene>
<dbReference type="OrthoDB" id="1981678at2"/>
<dbReference type="EMBL" id="SWOV01000066">
    <property type="protein sequence ID" value="NFF89407.1"/>
    <property type="molecule type" value="Genomic_DNA"/>
</dbReference>
<dbReference type="Gene3D" id="3.40.50.300">
    <property type="entry name" value="P-loop containing nucleotide triphosphate hydrolases"/>
    <property type="match status" value="1"/>
</dbReference>
<evidence type="ECO:0000313" key="4">
    <source>
        <dbReference type="Proteomes" id="UP000476820"/>
    </source>
</evidence>
<evidence type="ECO:0000313" key="3">
    <source>
        <dbReference type="Proteomes" id="UP000473681"/>
    </source>
</evidence>
<sequence length="595" mass="70084">MLNILKKMFLTQEIEDPKEKYSLKRIEEFVEENINNLVISSLDELGKSYQEIRNVRRRKEIFKNQLDLCGLGDISAKLFVKSWISDLITQKYNVNEDNINFAINFDFPSTYDQFHILLYEYFKDYRYNALKKFITINNLDKLKEVNEELMYAITKEDIQYIFEKEIKDTRKIKFSQKLDILVQRIYEDIQGLSVIDEIRDMNSDGISIGISGIPIEFISKINDMNIKNNEHKKYPMSYDSVWLYFSGKEISLNFMGFGNQRQLERVCRKIYRFNNKRQFTQADGSIVSSMADISRVTVFRPPHAESWAAFIRKFDIDGDLDELITNENSDIVKELTNYIMKAKDNMCFSGQQGAGKTTMLVGSVKKLYANSTLRVWEDYFETFFRIKTPFRNILTIRKTEDINGEQGLDSLKKSNGQITVISESADDQSKAYVIKGALAASEAVYWTDHSVSADELVETHRNACLNLGLFRDETLAEQQVLRVLQWNMHLENNDVEGYRYIRRLTEFIRVDTNEYSTNDDEKSYYENTRLYYEKKTNSKKYKAINIIEFDEEKKKYIIKNLISEERQKYILSRLRDEDKQGFKNLLIRMKGELNV</sequence>